<gene>
    <name evidence="2" type="ORF">C3B51_22785</name>
    <name evidence="1" type="ORF">TW77_11600</name>
</gene>
<dbReference type="EMBL" id="PPUZ01000124">
    <property type="protein sequence ID" value="RZM71226.1"/>
    <property type="molecule type" value="Genomic_DNA"/>
</dbReference>
<organism evidence="1 3">
    <name type="scientific">Pseudoalteromonas rubra</name>
    <dbReference type="NCBI Taxonomy" id="43658"/>
    <lineage>
        <taxon>Bacteria</taxon>
        <taxon>Pseudomonadati</taxon>
        <taxon>Pseudomonadota</taxon>
        <taxon>Gammaproteobacteria</taxon>
        <taxon>Alteromonadales</taxon>
        <taxon>Pseudoalteromonadaceae</taxon>
        <taxon>Pseudoalteromonas</taxon>
    </lineage>
</organism>
<dbReference type="Proteomes" id="UP000033452">
    <property type="component" value="Unassembled WGS sequence"/>
</dbReference>
<dbReference type="OrthoDB" id="6292511at2"/>
<evidence type="ECO:0000313" key="2">
    <source>
        <dbReference type="EMBL" id="RZM71226.1"/>
    </source>
</evidence>
<name>A0A0F4QM71_9GAMM</name>
<protein>
    <submittedName>
        <fullName evidence="1">Uncharacterized protein</fullName>
    </submittedName>
</protein>
<proteinExistence type="predicted"/>
<dbReference type="AlphaFoldDB" id="A0A0F4QM71"/>
<dbReference type="Proteomes" id="UP000292345">
    <property type="component" value="Unassembled WGS sequence"/>
</dbReference>
<reference evidence="2 4" key="2">
    <citation type="submission" date="2018-01" db="EMBL/GenBank/DDBJ databases">
        <title>Co-occurrence of chitin degradation, pigmentation and bioactivity in marine Pseudoalteromonas.</title>
        <authorList>
            <person name="Paulsen S."/>
            <person name="Gram L."/>
            <person name="Machado H."/>
        </authorList>
    </citation>
    <scope>NUCLEOTIDE SEQUENCE [LARGE SCALE GENOMIC DNA]</scope>
    <source>
        <strain evidence="2 4">S1946</strain>
    </source>
</reference>
<reference evidence="1 3" key="1">
    <citation type="journal article" date="2015" name="BMC Genomics">
        <title>Genome mining reveals unlocked bioactive potential of marine Gram-negative bacteria.</title>
        <authorList>
            <person name="Machado H."/>
            <person name="Sonnenschein E.C."/>
            <person name="Melchiorsen J."/>
            <person name="Gram L."/>
        </authorList>
    </citation>
    <scope>NUCLEOTIDE SEQUENCE [LARGE SCALE GENOMIC DNA]</scope>
    <source>
        <strain evidence="1 3">S2471</strain>
    </source>
</reference>
<evidence type="ECO:0000313" key="3">
    <source>
        <dbReference type="Proteomes" id="UP000033452"/>
    </source>
</evidence>
<evidence type="ECO:0000313" key="4">
    <source>
        <dbReference type="Proteomes" id="UP000292345"/>
    </source>
</evidence>
<dbReference type="PATRIC" id="fig|43658.5.peg.2454"/>
<sequence length="84" mass="9442">MADSKKTEVRFSVDADYLAQLQQRLGLKKSSDLTKVALTLLDWASDEVVHDRAILSADKQGKDVHRLVMPELNNINKSKPNAQH</sequence>
<accession>A0A0F4QM71</accession>
<dbReference type="RefSeq" id="WP_046005142.1">
    <property type="nucleotide sequence ID" value="NZ_JXYA01000024.1"/>
</dbReference>
<keyword evidence="3" id="KW-1185">Reference proteome</keyword>
<comment type="caution">
    <text evidence="1">The sequence shown here is derived from an EMBL/GenBank/DDBJ whole genome shotgun (WGS) entry which is preliminary data.</text>
</comment>
<evidence type="ECO:0000313" key="1">
    <source>
        <dbReference type="EMBL" id="KJZ08736.1"/>
    </source>
</evidence>
<dbReference type="EMBL" id="JXYA01000024">
    <property type="protein sequence ID" value="KJZ08736.1"/>
    <property type="molecule type" value="Genomic_DNA"/>
</dbReference>